<dbReference type="Proteomes" id="UP001146067">
    <property type="component" value="Unassembled WGS sequence"/>
</dbReference>
<name>A0A9X3T1Y3_9ACTN</name>
<gene>
    <name evidence="1" type="ORF">O1R50_00755</name>
</gene>
<organism evidence="1 2">
    <name type="scientific">Glycomyces luteolus</name>
    <dbReference type="NCBI Taxonomy" id="2670330"/>
    <lineage>
        <taxon>Bacteria</taxon>
        <taxon>Bacillati</taxon>
        <taxon>Actinomycetota</taxon>
        <taxon>Actinomycetes</taxon>
        <taxon>Glycomycetales</taxon>
        <taxon>Glycomycetaceae</taxon>
        <taxon>Glycomyces</taxon>
    </lineage>
</organism>
<protein>
    <submittedName>
        <fullName evidence="1">Uncharacterized protein</fullName>
    </submittedName>
</protein>
<comment type="caution">
    <text evidence="1">The sequence shown here is derived from an EMBL/GenBank/DDBJ whole genome shotgun (WGS) entry which is preliminary data.</text>
</comment>
<dbReference type="EMBL" id="JAPZVP010000001">
    <property type="protein sequence ID" value="MDA1358135.1"/>
    <property type="molecule type" value="Genomic_DNA"/>
</dbReference>
<keyword evidence="2" id="KW-1185">Reference proteome</keyword>
<reference evidence="1" key="1">
    <citation type="submission" date="2022-12" db="EMBL/GenBank/DDBJ databases">
        <title>Gycomyces niveus sp.nov.,a novel actinomycete isolated from soil in Shouguan.</title>
        <authorList>
            <person name="Yang X."/>
        </authorList>
    </citation>
    <scope>NUCLEOTIDE SEQUENCE</scope>
    <source>
        <strain evidence="1">NEAU-A15</strain>
    </source>
</reference>
<dbReference type="RefSeq" id="WP_270107910.1">
    <property type="nucleotide sequence ID" value="NZ_JAPZVP010000001.1"/>
</dbReference>
<sequence>MAVSTACGLTVEDADMVGTFEEEEEEEGDATIELQSDGTGTLNGYYSDYPELPGTWERHLDKIEFVSDRGLTSIYISSAGELWIPTNEDQGDRRVFGRISDEAEAAESSEEPGAPCAELSALLDAAAGLLSGMEADTESGVPGEQVQLNASNLTLSGLQVEPLVPEAIAAHARTLADAGPAITEAIENDGTLTEIMAIWIVPEVLDANAAVQVYHDGESGCGP</sequence>
<evidence type="ECO:0000313" key="2">
    <source>
        <dbReference type="Proteomes" id="UP001146067"/>
    </source>
</evidence>
<proteinExistence type="predicted"/>
<dbReference type="AlphaFoldDB" id="A0A9X3T1Y3"/>
<accession>A0A9X3T1Y3</accession>
<evidence type="ECO:0000313" key="1">
    <source>
        <dbReference type="EMBL" id="MDA1358135.1"/>
    </source>
</evidence>